<name>A0A9N9TM77_PHYSR</name>
<evidence type="ECO:0000256" key="1">
    <source>
        <dbReference type="SAM" id="MobiDB-lite"/>
    </source>
</evidence>
<dbReference type="EMBL" id="OU900105">
    <property type="protein sequence ID" value="CAG9856559.1"/>
    <property type="molecule type" value="Genomic_DNA"/>
</dbReference>
<keyword evidence="4" id="KW-1185">Reference proteome</keyword>
<feature type="region of interest" description="Disordered" evidence="1">
    <location>
        <begin position="661"/>
        <end position="684"/>
    </location>
</feature>
<proteinExistence type="predicted"/>
<evidence type="ECO:0000313" key="3">
    <source>
        <dbReference type="EMBL" id="CAG9856559.1"/>
    </source>
</evidence>
<organism evidence="3 4">
    <name type="scientific">Phyllotreta striolata</name>
    <name type="common">Striped flea beetle</name>
    <name type="synonym">Crioceris striolata</name>
    <dbReference type="NCBI Taxonomy" id="444603"/>
    <lineage>
        <taxon>Eukaryota</taxon>
        <taxon>Metazoa</taxon>
        <taxon>Ecdysozoa</taxon>
        <taxon>Arthropoda</taxon>
        <taxon>Hexapoda</taxon>
        <taxon>Insecta</taxon>
        <taxon>Pterygota</taxon>
        <taxon>Neoptera</taxon>
        <taxon>Endopterygota</taxon>
        <taxon>Coleoptera</taxon>
        <taxon>Polyphaga</taxon>
        <taxon>Cucujiformia</taxon>
        <taxon>Chrysomeloidea</taxon>
        <taxon>Chrysomelidae</taxon>
        <taxon>Galerucinae</taxon>
        <taxon>Alticini</taxon>
        <taxon>Phyllotreta</taxon>
    </lineage>
</organism>
<feature type="chain" id="PRO_5040282050" evidence="2">
    <location>
        <begin position="20"/>
        <end position="847"/>
    </location>
</feature>
<evidence type="ECO:0000313" key="4">
    <source>
        <dbReference type="Proteomes" id="UP001153712"/>
    </source>
</evidence>
<feature type="compositionally biased region" description="Polar residues" evidence="1">
    <location>
        <begin position="661"/>
        <end position="677"/>
    </location>
</feature>
<feature type="region of interest" description="Disordered" evidence="1">
    <location>
        <begin position="510"/>
        <end position="535"/>
    </location>
</feature>
<dbReference type="Proteomes" id="UP001153712">
    <property type="component" value="Chromosome 12"/>
</dbReference>
<feature type="signal peptide" evidence="2">
    <location>
        <begin position="1"/>
        <end position="19"/>
    </location>
</feature>
<accession>A0A9N9TM77</accession>
<reference evidence="3" key="1">
    <citation type="submission" date="2022-01" db="EMBL/GenBank/DDBJ databases">
        <authorList>
            <person name="King R."/>
        </authorList>
    </citation>
    <scope>NUCLEOTIDE SEQUENCE</scope>
</reference>
<dbReference type="AlphaFoldDB" id="A0A9N9TM77"/>
<keyword evidence="2" id="KW-0732">Signal</keyword>
<evidence type="ECO:0000256" key="2">
    <source>
        <dbReference type="SAM" id="SignalP"/>
    </source>
</evidence>
<sequence length="847" mass="95913">MSGFRVLLLLVIALTIATAREKPNKSTGLITNHLRAVNPEFDDAEYMKFEASANGKTIAKNANKKEIKARASDDDKPKTLSQQIADGKYGLIHKELFSKPPKRPNVISYDFNPEVPNDTINNLGGLDKNEIWLAENHLLVLRGGSFPPHDDKQDNNESPWAPLDNFKAPLHQVKIPKNPKVPPPFPVQLTENGPLQILGTNFTRTINGTYQDALDSIPPPEGYPPFDAPFLPQPYHTDPTNATARPVALPIPVDPSGEYPAGVPFPPALLNGTLPPSLSYLPPGTVVLPPPGNQTDYSDYDDPSIYYPPPYSFFYPKDNASAVPAGPLVPGIVLPPPPDFFAPLEDVPTPTRKPMRNRKPTTTQLTVIKTTSTTKKPITQKTVKIYPVKNHQYIKEIKQTTTTTIAPQKSVTILPEVFTVPPPARKKPGITVLRPVTPPKVYIYDNEIPNKPFKHYGPPPVTTTQIPLRYHTTAHDIETNSVDQQQSNLRKPKYARTTVKPVQYYFYEEPERSNRRPKTNHYPDNNEPYYVRPKPIVPSRQKRPQYVYVTARPYNTQKPRFRFIQQAVHPDSFNIHINKLQQQIHKYYTTSPPAYRAVPKPVYQFSFQANNFRHRPDDLSPPVQRAPEKYTVEIQQAIELTPPSETPKYHNDPVYYQHTTQRPYYSSSPKYQRQNVATPRPISEYSFEATPNPVYQGYYTKPDESYFDDRTKTYFTMFGRKLQLPGGGTTPLPRGASLEDDTLVNYANPRPGVDPDAEIIPVKDRPSYPNVVRYPPDNAEVVKAIPVEVPSKESHDGSFISYQLPGDDGAHFYFLTPQLAQRRDQGVGYFYSKARRRRNEKTADVDR</sequence>
<protein>
    <submittedName>
        <fullName evidence="3">Uncharacterized protein</fullName>
    </submittedName>
</protein>
<dbReference type="OrthoDB" id="6363232at2759"/>
<gene>
    <name evidence="3" type="ORF">PHYEVI_LOCUS2979</name>
</gene>